<comment type="caution">
    <text evidence="2">The sequence shown here is derived from an EMBL/GenBank/DDBJ whole genome shotgun (WGS) entry which is preliminary data.</text>
</comment>
<evidence type="ECO:0000259" key="1">
    <source>
        <dbReference type="Pfam" id="PF01656"/>
    </source>
</evidence>
<dbReference type="Gene3D" id="3.40.50.2300">
    <property type="match status" value="1"/>
</dbReference>
<dbReference type="InterPro" id="IPR050678">
    <property type="entry name" value="DNA_Partitioning_ATPase"/>
</dbReference>
<protein>
    <submittedName>
        <fullName evidence="2">ParA family protein</fullName>
    </submittedName>
</protein>
<feature type="domain" description="CobQ/CobB/MinD/ParA nucleotide binding" evidence="1">
    <location>
        <begin position="151"/>
        <end position="365"/>
    </location>
</feature>
<dbReference type="EMBL" id="JAMFLX010000001">
    <property type="protein sequence ID" value="MCL6268525.1"/>
    <property type="molecule type" value="Genomic_DNA"/>
</dbReference>
<proteinExistence type="predicted"/>
<dbReference type="PANTHER" id="PTHR13696:SF99">
    <property type="entry name" value="COBYRINIC ACID AC-DIAMIDE SYNTHASE"/>
    <property type="match status" value="1"/>
</dbReference>
<name>A0ABT0PB25_9GAMM</name>
<gene>
    <name evidence="2" type="ORF">M3P05_00980</name>
</gene>
<dbReference type="InterPro" id="IPR002586">
    <property type="entry name" value="CobQ/CobB/MinD/ParA_Nub-bd_dom"/>
</dbReference>
<evidence type="ECO:0000313" key="3">
    <source>
        <dbReference type="Proteomes" id="UP001203338"/>
    </source>
</evidence>
<keyword evidence="3" id="KW-1185">Reference proteome</keyword>
<dbReference type="SUPFAM" id="SSF52540">
    <property type="entry name" value="P-loop containing nucleoside triphosphate hydrolases"/>
    <property type="match status" value="1"/>
</dbReference>
<dbReference type="RefSeq" id="WP_249697358.1">
    <property type="nucleotide sequence ID" value="NZ_JAMFLX010000001.1"/>
</dbReference>
<dbReference type="Proteomes" id="UP001203338">
    <property type="component" value="Unassembled WGS sequence"/>
</dbReference>
<reference evidence="2 3" key="1">
    <citation type="submission" date="2022-05" db="EMBL/GenBank/DDBJ databases">
        <authorList>
            <person name="Park J.-S."/>
        </authorList>
    </citation>
    <scope>NUCLEOTIDE SEQUENCE [LARGE SCALE GENOMIC DNA]</scope>
    <source>
        <strain evidence="2 3">2012CJ34-2</strain>
    </source>
</reference>
<dbReference type="InterPro" id="IPR027417">
    <property type="entry name" value="P-loop_NTPase"/>
</dbReference>
<accession>A0ABT0PB25</accession>
<dbReference type="Pfam" id="PF01656">
    <property type="entry name" value="CbiA"/>
    <property type="match status" value="1"/>
</dbReference>
<sequence length="429" mass="48416">MLALEGLTGQKKKREVTAASCTLFYQTEECRNQLEEAMKYEGMEVPFCHPCTDSNITDVITGVESPLVLVEIKEDLVNLARLLHPLISHQTRVVLIGRENTITSLRTVEHLGFYYLYWPAEKTDVAAFLHELQEDLQQGKGPQSSRLAKRVAVVGPKGGSGCTMITCELAHGLVKETQQQVILVDHGYTGSAMHIMLGKRDLERMPISEQAQRHHTLGNILDHVGAQSQLSQVDKKISYLGFEIENGGGDELREYTNNVLEPLRNDANFILEDYSASVKFYPQPKWLCLLMDCVIIVVQPTLSSVFETRQFLEVFNRVNEVLSNPARSILVLNHCNPKDSVEKESIEQYLQRPVDIHIPYFKQCEEFLTSGQRFVSSKTPLTRPFINLARLVVGKPVVNGGVFSFFRRKGKSNIKDKNIRNKTEPTADV</sequence>
<organism evidence="2 3">
    <name type="scientific">Parendozoicomonas callyspongiae</name>
    <dbReference type="NCBI Taxonomy" id="2942213"/>
    <lineage>
        <taxon>Bacteria</taxon>
        <taxon>Pseudomonadati</taxon>
        <taxon>Pseudomonadota</taxon>
        <taxon>Gammaproteobacteria</taxon>
        <taxon>Oceanospirillales</taxon>
        <taxon>Endozoicomonadaceae</taxon>
        <taxon>Parendozoicomonas</taxon>
    </lineage>
</organism>
<evidence type="ECO:0000313" key="2">
    <source>
        <dbReference type="EMBL" id="MCL6268525.1"/>
    </source>
</evidence>
<dbReference type="PANTHER" id="PTHR13696">
    <property type="entry name" value="P-LOOP CONTAINING NUCLEOSIDE TRIPHOSPHATE HYDROLASE"/>
    <property type="match status" value="1"/>
</dbReference>
<dbReference type="Gene3D" id="3.40.50.300">
    <property type="entry name" value="P-loop containing nucleotide triphosphate hydrolases"/>
    <property type="match status" value="1"/>
</dbReference>